<evidence type="ECO:0000313" key="1">
    <source>
        <dbReference type="Proteomes" id="UP000887565"/>
    </source>
</evidence>
<reference evidence="2" key="1">
    <citation type="submission" date="2022-11" db="UniProtKB">
        <authorList>
            <consortium name="WormBaseParasite"/>
        </authorList>
    </citation>
    <scope>IDENTIFICATION</scope>
</reference>
<evidence type="ECO:0000313" key="2">
    <source>
        <dbReference type="WBParaSite" id="nRc.2.0.1.t29968-RA"/>
    </source>
</evidence>
<dbReference type="Proteomes" id="UP000887565">
    <property type="component" value="Unplaced"/>
</dbReference>
<proteinExistence type="predicted"/>
<sequence>MHKKIKANLDAATAVSQEYFDRKARKCDFAVNDIVLLTNTPKANKIQPDFIRPFLITNASHTTKNIDVMDSLDAPGRPQTVSTTQLKPFILRPAKDAFELEACGLRLPHTSGHQKFALKFFFCDTVLITPSCT</sequence>
<keyword evidence="1" id="KW-1185">Reference proteome</keyword>
<dbReference type="WBParaSite" id="nRc.2.0.1.t29968-RA">
    <property type="protein sequence ID" value="nRc.2.0.1.t29968-RA"/>
    <property type="gene ID" value="nRc.2.0.1.g29968"/>
</dbReference>
<dbReference type="AlphaFoldDB" id="A0A915JV56"/>
<accession>A0A915JV56</accession>
<name>A0A915JV56_ROMCU</name>
<protein>
    <submittedName>
        <fullName evidence="2">Uncharacterized protein</fullName>
    </submittedName>
</protein>
<organism evidence="1 2">
    <name type="scientific">Romanomermis culicivorax</name>
    <name type="common">Nematode worm</name>
    <dbReference type="NCBI Taxonomy" id="13658"/>
    <lineage>
        <taxon>Eukaryota</taxon>
        <taxon>Metazoa</taxon>
        <taxon>Ecdysozoa</taxon>
        <taxon>Nematoda</taxon>
        <taxon>Enoplea</taxon>
        <taxon>Dorylaimia</taxon>
        <taxon>Mermithida</taxon>
        <taxon>Mermithoidea</taxon>
        <taxon>Mermithidae</taxon>
        <taxon>Romanomermis</taxon>
    </lineage>
</organism>